<name>A0ABS6T4E2_9RHOB</name>
<keyword evidence="3" id="KW-1185">Reference proteome</keyword>
<gene>
    <name evidence="2" type="ORF">KJP28_09775</name>
</gene>
<evidence type="ECO:0000313" key="3">
    <source>
        <dbReference type="Proteomes" id="UP000756530"/>
    </source>
</evidence>
<organism evidence="2 3">
    <name type="scientific">Maritimibacter dapengensis</name>
    <dbReference type="NCBI Taxonomy" id="2836868"/>
    <lineage>
        <taxon>Bacteria</taxon>
        <taxon>Pseudomonadati</taxon>
        <taxon>Pseudomonadota</taxon>
        <taxon>Alphaproteobacteria</taxon>
        <taxon>Rhodobacterales</taxon>
        <taxon>Roseobacteraceae</taxon>
        <taxon>Maritimibacter</taxon>
    </lineage>
</organism>
<dbReference type="RefSeq" id="WP_218392363.1">
    <property type="nucleotide sequence ID" value="NZ_JAHUZE010000002.1"/>
</dbReference>
<comment type="caution">
    <text evidence="2">The sequence shown here is derived from an EMBL/GenBank/DDBJ whole genome shotgun (WGS) entry which is preliminary data.</text>
</comment>
<sequence length="179" mass="19814">MVEPIGNAEELKTYRTRTFIAAPIETVWNTLVKTDEALPFFFGGVCDTKDGLKPGASMRMVHPSGKLAMVVGKVLVFEPPHRYSHTFQMTNIDEPPATIVYELAEVEGGTQFDLVIENAVAGSKLEKQMVGGQKYISQNLKALIETGRPAFSGRMLMMMSPVLPLFAPKGQRIENWPLD</sequence>
<protein>
    <submittedName>
        <fullName evidence="2">SRPBCC domain-containing protein</fullName>
    </submittedName>
</protein>
<dbReference type="EMBL" id="JAHUZE010000002">
    <property type="protein sequence ID" value="MBV7379217.1"/>
    <property type="molecule type" value="Genomic_DNA"/>
</dbReference>
<proteinExistence type="predicted"/>
<accession>A0ABS6T4E2</accession>
<dbReference type="Pfam" id="PF08327">
    <property type="entry name" value="AHSA1"/>
    <property type="match status" value="1"/>
</dbReference>
<dbReference type="Proteomes" id="UP000756530">
    <property type="component" value="Unassembled WGS sequence"/>
</dbReference>
<dbReference type="InterPro" id="IPR013538">
    <property type="entry name" value="ASHA1/2-like_C"/>
</dbReference>
<reference evidence="2 3" key="1">
    <citation type="submission" date="2021-05" db="EMBL/GenBank/DDBJ databases">
        <title>Culturable bacteria isolated from Daya Bay.</title>
        <authorList>
            <person name="Zheng W."/>
            <person name="Yu S."/>
            <person name="Huang Y."/>
        </authorList>
    </citation>
    <scope>NUCLEOTIDE SEQUENCE [LARGE SCALE GENOMIC DNA]</scope>
    <source>
        <strain evidence="2 3">DP4N28-5</strain>
    </source>
</reference>
<feature type="domain" description="Activator of Hsp90 ATPase homologue 1/2-like C-terminal" evidence="1">
    <location>
        <begin position="21"/>
        <end position="145"/>
    </location>
</feature>
<evidence type="ECO:0000259" key="1">
    <source>
        <dbReference type="Pfam" id="PF08327"/>
    </source>
</evidence>
<evidence type="ECO:0000313" key="2">
    <source>
        <dbReference type="EMBL" id="MBV7379217.1"/>
    </source>
</evidence>